<accession>A0A075KJC2</accession>
<keyword evidence="2" id="KW-1185">Reference proteome</keyword>
<evidence type="ECO:0000313" key="1">
    <source>
        <dbReference type="EMBL" id="AIF54364.1"/>
    </source>
</evidence>
<sequence>MIKADQEQLLTNLVIAEDLLEKAKKYLRKGTIDIKDYNEALKYASKFILESQIN</sequence>
<dbReference type="OrthoDB" id="35438at10239"/>
<dbReference type="GeneID" id="22112925"/>
<protein>
    <submittedName>
        <fullName evidence="1">Uncharacterized protein</fullName>
    </submittedName>
</protein>
<reference evidence="1 2" key="1">
    <citation type="submission" date="2014-03" db="EMBL/GenBank/DDBJ databases">
        <title>Lactobacillus delbrueckii subsp. bulgaricus Group b Phages.</title>
        <authorList>
            <person name="Casey E.D."/>
            <person name="Mahony J."/>
            <person name="O'Connell-Motherway M."/>
            <person name="Bottacini F."/>
            <person name="Cornelissen A."/>
            <person name="Neve H."/>
            <person name="Heller K."/>
            <person name="Noben J.-P."/>
            <person name="Dal Bello F."/>
            <person name="van Sinderen D."/>
        </authorList>
    </citation>
    <scope>NUCLEOTIDE SEQUENCE [LARGE SCALE GENOMIC DNA]</scope>
</reference>
<name>A0A075KJC2_9CAUD</name>
<dbReference type="RefSeq" id="YP_009097919.1">
    <property type="nucleotide sequence ID" value="NC_025415.1"/>
</dbReference>
<evidence type="ECO:0000313" key="2">
    <source>
        <dbReference type="Proteomes" id="UP000028565"/>
    </source>
</evidence>
<dbReference type="Proteomes" id="UP000028565">
    <property type="component" value="Segment"/>
</dbReference>
<organism evidence="1 2">
    <name type="scientific">Lactobacillus phage Ld25A</name>
    <dbReference type="NCBI Taxonomy" id="1500734"/>
    <lineage>
        <taxon>Viruses</taxon>
        <taxon>Duplodnaviria</taxon>
        <taxon>Heunggongvirae</taxon>
        <taxon>Uroviricota</taxon>
        <taxon>Caudoviricetes</taxon>
        <taxon>Cequinquevirus</taxon>
        <taxon>Cequinquevirus Ld25A</taxon>
    </lineage>
</organism>
<proteinExistence type="predicted"/>
<dbReference type="EMBL" id="KJ564036">
    <property type="protein sequence ID" value="AIF54364.1"/>
    <property type="molecule type" value="Genomic_DNA"/>
</dbReference>
<gene>
    <name evidence="1" type="ORF">LDB25A_040</name>
</gene>
<dbReference type="KEGG" id="vg:22112925"/>